<organism evidence="1 2">
    <name type="scientific">Sclerotinia sclerotiorum (strain ATCC 18683 / 1980 / Ss-1)</name>
    <name type="common">White mold</name>
    <name type="synonym">Whetzelinia sclerotiorum</name>
    <dbReference type="NCBI Taxonomy" id="665079"/>
    <lineage>
        <taxon>Eukaryota</taxon>
        <taxon>Fungi</taxon>
        <taxon>Dikarya</taxon>
        <taxon>Ascomycota</taxon>
        <taxon>Pezizomycotina</taxon>
        <taxon>Leotiomycetes</taxon>
        <taxon>Helotiales</taxon>
        <taxon>Sclerotiniaceae</taxon>
        <taxon>Sclerotinia</taxon>
    </lineage>
</organism>
<dbReference type="InParanoid" id="A7ELK1"/>
<dbReference type="Proteomes" id="UP000001312">
    <property type="component" value="Unassembled WGS sequence"/>
</dbReference>
<dbReference type="AlphaFoldDB" id="A7ELK1"/>
<dbReference type="EMBL" id="CH476627">
    <property type="protein sequence ID" value="EDO03717.1"/>
    <property type="molecule type" value="Genomic_DNA"/>
</dbReference>
<dbReference type="HOGENOM" id="CLU_2777462_0_0_1"/>
<dbReference type="RefSeq" id="XP_001593276.1">
    <property type="nucleotide sequence ID" value="XM_001593226.1"/>
</dbReference>
<reference evidence="2" key="1">
    <citation type="journal article" date="2011" name="PLoS Genet.">
        <title>Genomic analysis of the necrotrophic fungal pathogens Sclerotinia sclerotiorum and Botrytis cinerea.</title>
        <authorList>
            <person name="Amselem J."/>
            <person name="Cuomo C.A."/>
            <person name="van Kan J.A."/>
            <person name="Viaud M."/>
            <person name="Benito E.P."/>
            <person name="Couloux A."/>
            <person name="Coutinho P.M."/>
            <person name="de Vries R.P."/>
            <person name="Dyer P.S."/>
            <person name="Fillinger S."/>
            <person name="Fournier E."/>
            <person name="Gout L."/>
            <person name="Hahn M."/>
            <person name="Kohn L."/>
            <person name="Lapalu N."/>
            <person name="Plummer K.M."/>
            <person name="Pradier J.M."/>
            <person name="Quevillon E."/>
            <person name="Sharon A."/>
            <person name="Simon A."/>
            <person name="ten Have A."/>
            <person name="Tudzynski B."/>
            <person name="Tudzynski P."/>
            <person name="Wincker P."/>
            <person name="Andrew M."/>
            <person name="Anthouard V."/>
            <person name="Beever R.E."/>
            <person name="Beffa R."/>
            <person name="Benoit I."/>
            <person name="Bouzid O."/>
            <person name="Brault B."/>
            <person name="Chen Z."/>
            <person name="Choquer M."/>
            <person name="Collemare J."/>
            <person name="Cotton P."/>
            <person name="Danchin E.G."/>
            <person name="Da Silva C."/>
            <person name="Gautier A."/>
            <person name="Giraud C."/>
            <person name="Giraud T."/>
            <person name="Gonzalez C."/>
            <person name="Grossetete S."/>
            <person name="Guldener U."/>
            <person name="Henrissat B."/>
            <person name="Howlett B.J."/>
            <person name="Kodira C."/>
            <person name="Kretschmer M."/>
            <person name="Lappartient A."/>
            <person name="Leroch M."/>
            <person name="Levis C."/>
            <person name="Mauceli E."/>
            <person name="Neuveglise C."/>
            <person name="Oeser B."/>
            <person name="Pearson M."/>
            <person name="Poulain J."/>
            <person name="Poussereau N."/>
            <person name="Quesneville H."/>
            <person name="Rascle C."/>
            <person name="Schumacher J."/>
            <person name="Segurens B."/>
            <person name="Sexton A."/>
            <person name="Silva E."/>
            <person name="Sirven C."/>
            <person name="Soanes D.M."/>
            <person name="Talbot N.J."/>
            <person name="Templeton M."/>
            <person name="Yandava C."/>
            <person name="Yarden O."/>
            <person name="Zeng Q."/>
            <person name="Rollins J.A."/>
            <person name="Lebrun M.H."/>
            <person name="Dickman M."/>
        </authorList>
    </citation>
    <scope>NUCLEOTIDE SEQUENCE [LARGE SCALE GENOMIC DNA]</scope>
    <source>
        <strain evidence="2">ATCC 18683 / 1980 / Ss-1</strain>
    </source>
</reference>
<evidence type="ECO:0000313" key="1">
    <source>
        <dbReference type="EMBL" id="EDO03717.1"/>
    </source>
</evidence>
<keyword evidence="2" id="KW-1185">Reference proteome</keyword>
<dbReference type="GeneID" id="5489352"/>
<accession>A7ELK1</accession>
<evidence type="ECO:0000313" key="2">
    <source>
        <dbReference type="Proteomes" id="UP000001312"/>
    </source>
</evidence>
<name>A7ELK1_SCLS1</name>
<gene>
    <name evidence="1" type="ORF">SS1G_06198</name>
</gene>
<proteinExistence type="predicted"/>
<protein>
    <submittedName>
        <fullName evidence="1">Uncharacterized protein</fullName>
    </submittedName>
</protein>
<sequence length="69" mass="8158">MDRECKQLPTGLLYMQAFLQEKRKDLTLEFEADPCSIFPPETFHLFLHSFFPSLKFLGNKNLGHLRKSR</sequence>
<dbReference type="KEGG" id="ssl:SS1G_06198"/>